<evidence type="ECO:0000313" key="5">
    <source>
        <dbReference type="EMBL" id="GAI94079.1"/>
    </source>
</evidence>
<keyword evidence="1" id="KW-0547">Nucleotide-binding</keyword>
<dbReference type="Gene3D" id="3.30.450.90">
    <property type="match status" value="1"/>
</dbReference>
<dbReference type="PANTHER" id="PTHR30258">
    <property type="entry name" value="TYPE II SECRETION SYSTEM PROTEIN GSPE-RELATED"/>
    <property type="match status" value="1"/>
</dbReference>
<dbReference type="GO" id="GO:0005886">
    <property type="term" value="C:plasma membrane"/>
    <property type="evidence" value="ECO:0007669"/>
    <property type="project" value="TreeGrafter"/>
</dbReference>
<protein>
    <recommendedName>
        <fullName evidence="6">Type II secretion system protein GspE N-terminal domain-containing protein</fullName>
    </recommendedName>
</protein>
<dbReference type="GO" id="GO:0005524">
    <property type="term" value="F:ATP binding"/>
    <property type="evidence" value="ECO:0007669"/>
    <property type="project" value="UniProtKB-KW"/>
</dbReference>
<dbReference type="InterPro" id="IPR007831">
    <property type="entry name" value="T2SS_GspE_N"/>
</dbReference>
<dbReference type="PANTHER" id="PTHR30258:SF1">
    <property type="entry name" value="PROTEIN TRANSPORT PROTEIN HOFB HOMOLOG"/>
    <property type="match status" value="1"/>
</dbReference>
<evidence type="ECO:0008006" key="6">
    <source>
        <dbReference type="Google" id="ProtNLM"/>
    </source>
</evidence>
<evidence type="ECO:0000256" key="1">
    <source>
        <dbReference type="ARBA" id="ARBA00022741"/>
    </source>
</evidence>
<dbReference type="SUPFAM" id="SSF52540">
    <property type="entry name" value="P-loop containing nucleoside triphosphate hydrolases"/>
    <property type="match status" value="1"/>
</dbReference>
<organism evidence="5">
    <name type="scientific">marine sediment metagenome</name>
    <dbReference type="NCBI Taxonomy" id="412755"/>
    <lineage>
        <taxon>unclassified sequences</taxon>
        <taxon>metagenomes</taxon>
        <taxon>ecological metagenomes</taxon>
    </lineage>
</organism>
<evidence type="ECO:0000259" key="4">
    <source>
        <dbReference type="Pfam" id="PF05157"/>
    </source>
</evidence>
<feature type="domain" description="Type II secretion system protein GspE N-terminal" evidence="4">
    <location>
        <begin position="41"/>
        <end position="127"/>
    </location>
</feature>
<dbReference type="Pfam" id="PF00437">
    <property type="entry name" value="T2SSE"/>
    <property type="match status" value="1"/>
</dbReference>
<sequence>AEQLENALELQRRQGGKLSEILMDQGLVKAEDLATVLSVQLNVPLIDLKRHMVQPNALRLIPEDMARKHILIPLDVVDDSLVVVMADPEDIRTIEDIKAQAKTRVEVALGVPSDIERAIDLNYRSSGEIERQVSQFAPLVEEEAEVTSELIARTPIAQTVDLLLTQAVRDRASDVHIEPQEDRLRIRYRIDGILHDMFSLPLSAHTPLVSRVKILAEMNIAEQRRPQDGQLSIKVGDKDIDIRAATIETAYGERVTLRILDKSLSLFTLPELGFLPDTLKKCQ</sequence>
<dbReference type="InterPro" id="IPR037257">
    <property type="entry name" value="T2SS_E_N_sf"/>
</dbReference>
<feature type="domain" description="Bacterial type II secretion system protein E" evidence="3">
    <location>
        <begin position="153"/>
        <end position="281"/>
    </location>
</feature>
<accession>X1UP15</accession>
<feature type="non-terminal residue" evidence="5">
    <location>
        <position position="283"/>
    </location>
</feature>
<dbReference type="Pfam" id="PF05157">
    <property type="entry name" value="MshEN"/>
    <property type="match status" value="1"/>
</dbReference>
<comment type="caution">
    <text evidence="5">The sequence shown here is derived from an EMBL/GenBank/DDBJ whole genome shotgun (WGS) entry which is preliminary data.</text>
</comment>
<name>X1UP15_9ZZZZ</name>
<dbReference type="InterPro" id="IPR027417">
    <property type="entry name" value="P-loop_NTPase"/>
</dbReference>
<proteinExistence type="predicted"/>
<reference evidence="5" key="1">
    <citation type="journal article" date="2014" name="Front. Microbiol.">
        <title>High frequency of phylogenetically diverse reductive dehalogenase-homologous genes in deep subseafloor sedimentary metagenomes.</title>
        <authorList>
            <person name="Kawai M."/>
            <person name="Futagami T."/>
            <person name="Toyoda A."/>
            <person name="Takaki Y."/>
            <person name="Nishi S."/>
            <person name="Hori S."/>
            <person name="Arai W."/>
            <person name="Tsubouchi T."/>
            <person name="Morono Y."/>
            <person name="Uchiyama I."/>
            <person name="Ito T."/>
            <person name="Fujiyama A."/>
            <person name="Inagaki F."/>
            <person name="Takami H."/>
        </authorList>
    </citation>
    <scope>NUCLEOTIDE SEQUENCE</scope>
    <source>
        <strain evidence="5">Expedition CK06-06</strain>
    </source>
</reference>
<keyword evidence="2" id="KW-0067">ATP-binding</keyword>
<dbReference type="SUPFAM" id="SSF160246">
    <property type="entry name" value="EspE N-terminal domain-like"/>
    <property type="match status" value="1"/>
</dbReference>
<dbReference type="EMBL" id="BARW01016697">
    <property type="protein sequence ID" value="GAI94079.1"/>
    <property type="molecule type" value="Genomic_DNA"/>
</dbReference>
<dbReference type="GO" id="GO:0016887">
    <property type="term" value="F:ATP hydrolysis activity"/>
    <property type="evidence" value="ECO:0007669"/>
    <property type="project" value="TreeGrafter"/>
</dbReference>
<evidence type="ECO:0000259" key="3">
    <source>
        <dbReference type="Pfam" id="PF00437"/>
    </source>
</evidence>
<evidence type="ECO:0000256" key="2">
    <source>
        <dbReference type="ARBA" id="ARBA00022840"/>
    </source>
</evidence>
<feature type="non-terminal residue" evidence="5">
    <location>
        <position position="1"/>
    </location>
</feature>
<dbReference type="AlphaFoldDB" id="X1UP15"/>
<dbReference type="Gene3D" id="3.30.300.160">
    <property type="entry name" value="Type II secretion system, protein E, N-terminal domain"/>
    <property type="match status" value="1"/>
</dbReference>
<gene>
    <name evidence="5" type="ORF">S12H4_29012</name>
</gene>
<dbReference type="InterPro" id="IPR001482">
    <property type="entry name" value="T2SS/T4SS_dom"/>
</dbReference>